<dbReference type="EMBL" id="VFPQ01000001">
    <property type="protein sequence ID" value="TQM75556.1"/>
    <property type="molecule type" value="Genomic_DNA"/>
</dbReference>
<accession>A0A543IYA7</accession>
<dbReference type="RefSeq" id="WP_170198798.1">
    <property type="nucleotide sequence ID" value="NZ_BMPV01000001.1"/>
</dbReference>
<keyword evidence="3" id="KW-1185">Reference proteome</keyword>
<dbReference type="Proteomes" id="UP000319213">
    <property type="component" value="Unassembled WGS sequence"/>
</dbReference>
<proteinExistence type="predicted"/>
<evidence type="ECO:0000256" key="1">
    <source>
        <dbReference type="SAM" id="MobiDB-lite"/>
    </source>
</evidence>
<evidence type="ECO:0000313" key="3">
    <source>
        <dbReference type="Proteomes" id="UP000319213"/>
    </source>
</evidence>
<gene>
    <name evidence="2" type="ORF">FHX40_2268</name>
</gene>
<protein>
    <submittedName>
        <fullName evidence="2">Uncharacterized protein</fullName>
    </submittedName>
</protein>
<feature type="compositionally biased region" description="Basic residues" evidence="1">
    <location>
        <begin position="1"/>
        <end position="18"/>
    </location>
</feature>
<reference evidence="2 3" key="1">
    <citation type="submission" date="2019-06" db="EMBL/GenBank/DDBJ databases">
        <title>Sequencing the genomes of 1000 actinobacteria strains.</title>
        <authorList>
            <person name="Klenk H.-P."/>
        </authorList>
    </citation>
    <scope>NUCLEOTIDE SEQUENCE [LARGE SCALE GENOMIC DNA]</scope>
    <source>
        <strain evidence="2 3">DSM 43186</strain>
    </source>
</reference>
<feature type="region of interest" description="Disordered" evidence="1">
    <location>
        <begin position="1"/>
        <end position="46"/>
    </location>
</feature>
<evidence type="ECO:0000313" key="2">
    <source>
        <dbReference type="EMBL" id="TQM75556.1"/>
    </source>
</evidence>
<dbReference type="AlphaFoldDB" id="A0A543IYA7"/>
<feature type="compositionally biased region" description="Basic and acidic residues" evidence="1">
    <location>
        <begin position="21"/>
        <end position="46"/>
    </location>
</feature>
<comment type="caution">
    <text evidence="2">The sequence shown here is derived from an EMBL/GenBank/DDBJ whole genome shotgun (WGS) entry which is preliminary data.</text>
</comment>
<name>A0A543IYA7_9ACTN</name>
<organism evidence="2 3">
    <name type="scientific">Thermopolyspora flexuosa</name>
    <dbReference type="NCBI Taxonomy" id="103836"/>
    <lineage>
        <taxon>Bacteria</taxon>
        <taxon>Bacillati</taxon>
        <taxon>Actinomycetota</taxon>
        <taxon>Actinomycetes</taxon>
        <taxon>Streptosporangiales</taxon>
        <taxon>Streptosporangiaceae</taxon>
        <taxon>Thermopolyspora</taxon>
    </lineage>
</organism>
<sequence length="46" mass="5140">MGDQRKKAKLSGKAKKAAIKASREAKQAKKMARRAEMTPEPDINRD</sequence>